<feature type="region of interest" description="Disordered" evidence="1">
    <location>
        <begin position="546"/>
        <end position="642"/>
    </location>
</feature>
<evidence type="ECO:0000313" key="2">
    <source>
        <dbReference type="EMBL" id="JAT11600.1"/>
    </source>
</evidence>
<feature type="region of interest" description="Disordered" evidence="1">
    <location>
        <begin position="392"/>
        <end position="467"/>
    </location>
</feature>
<feature type="compositionally biased region" description="Low complexity" evidence="1">
    <location>
        <begin position="397"/>
        <end position="408"/>
    </location>
</feature>
<feature type="compositionally biased region" description="Polar residues" evidence="1">
    <location>
        <begin position="559"/>
        <end position="572"/>
    </location>
</feature>
<reference evidence="2" key="1">
    <citation type="submission" date="2015-11" db="EMBL/GenBank/DDBJ databases">
        <title>De novo transcriptome assembly of four potential Pierce s Disease insect vectors from Arizona vineyards.</title>
        <authorList>
            <person name="Tassone E.E."/>
        </authorList>
    </citation>
    <scope>NUCLEOTIDE SEQUENCE</scope>
</reference>
<feature type="non-terminal residue" evidence="2">
    <location>
        <position position="1"/>
    </location>
</feature>
<feature type="compositionally biased region" description="Basic and acidic residues" evidence="1">
    <location>
        <begin position="585"/>
        <end position="605"/>
    </location>
</feature>
<dbReference type="AlphaFoldDB" id="A0A1B6KJH8"/>
<accession>A0A1B6KJH8</accession>
<feature type="non-terminal residue" evidence="2">
    <location>
        <position position="642"/>
    </location>
</feature>
<dbReference type="EMBL" id="GEBQ01028377">
    <property type="protein sequence ID" value="JAT11600.1"/>
    <property type="molecule type" value="Transcribed_RNA"/>
</dbReference>
<feature type="compositionally biased region" description="Basic and acidic residues" evidence="1">
    <location>
        <begin position="451"/>
        <end position="467"/>
    </location>
</feature>
<sequence>DICWPKDLSPSDDLHVIKKRSHSENERHLDLDGDKGYNRLIVVCGPDSDESNSPTGSWDTSPNHLELGVIVESDSSSEVDEPSQIENLAYKNKDFSEKDKIVDELPYDQPSTMKPSDELEFESDRVSRPSSGLILIENVSGSISHSDNNNIGQSSPTNIQIDATSPDLPFFTDNIIGCNVEKVLGRYPSDILASSLCIEETCSRKNVDDDELVDSNEIKRNLPKNDIPPSSDMCTATTQHQSIASILDEGLEPISEFPEIKLIENSPIPQDQSSESSLNTSDASWMVKSKTSNRPLVVNVQPNLQKIQKEFESVTKTDLEAFSNKATSGSNESSVYVSDEQVKDNNVQLVIANKDCIDDFRGISDLQQSQENAKLQSKLFNDSEVIDDCDDKKRSLLPDTSSSSSSLSGIPQLPEDPKDTVKRVFPTDNGYGSEHLGSDEHSTDKSFPVSDKCDQSSAESDRNDSEQIHLGISLEEMKDGISENKISEDQSNPPELPLGSATKCEFGSLPQCDSGLQTTQTTLPKIDSSFIDALNDKKEKVMDKIEASQSEEFLDENKGSPNVNNSNSSLESTVKVEDISSATSEDSKVSSDQEQKTKSQKTDRNTKKRRPKRSSHDTSKAGLEGETPVVFCQAKESDEEDH</sequence>
<proteinExistence type="predicted"/>
<evidence type="ECO:0000256" key="1">
    <source>
        <dbReference type="SAM" id="MobiDB-lite"/>
    </source>
</evidence>
<name>A0A1B6KJH8_9HEMI</name>
<feature type="region of interest" description="Disordered" evidence="1">
    <location>
        <begin position="484"/>
        <end position="526"/>
    </location>
</feature>
<feature type="compositionally biased region" description="Polar residues" evidence="1">
    <location>
        <begin position="514"/>
        <end position="523"/>
    </location>
</feature>
<protein>
    <submittedName>
        <fullName evidence="2">Uncharacterized protein</fullName>
    </submittedName>
</protein>
<organism evidence="2">
    <name type="scientific">Graphocephala atropunctata</name>
    <dbReference type="NCBI Taxonomy" id="36148"/>
    <lineage>
        <taxon>Eukaryota</taxon>
        <taxon>Metazoa</taxon>
        <taxon>Ecdysozoa</taxon>
        <taxon>Arthropoda</taxon>
        <taxon>Hexapoda</taxon>
        <taxon>Insecta</taxon>
        <taxon>Pterygota</taxon>
        <taxon>Neoptera</taxon>
        <taxon>Paraneoptera</taxon>
        <taxon>Hemiptera</taxon>
        <taxon>Auchenorrhyncha</taxon>
        <taxon>Membracoidea</taxon>
        <taxon>Cicadellidae</taxon>
        <taxon>Cicadellinae</taxon>
        <taxon>Cicadellini</taxon>
        <taxon>Graphocephala</taxon>
    </lineage>
</organism>
<gene>
    <name evidence="2" type="ORF">g.42960</name>
</gene>